<feature type="transmembrane region" description="Helical" evidence="7">
    <location>
        <begin position="220"/>
        <end position="240"/>
    </location>
</feature>
<dbReference type="PANTHER" id="PTHR23501">
    <property type="entry name" value="MAJOR FACILITATOR SUPERFAMILY"/>
    <property type="match status" value="1"/>
</dbReference>
<feature type="transmembrane region" description="Helical" evidence="7">
    <location>
        <begin position="425"/>
        <end position="450"/>
    </location>
</feature>
<feature type="compositionally biased region" description="Polar residues" evidence="6">
    <location>
        <begin position="21"/>
        <end position="39"/>
    </location>
</feature>
<evidence type="ECO:0000256" key="7">
    <source>
        <dbReference type="SAM" id="Phobius"/>
    </source>
</evidence>
<evidence type="ECO:0000256" key="1">
    <source>
        <dbReference type="ARBA" id="ARBA00004141"/>
    </source>
</evidence>
<keyword evidence="3 7" id="KW-0812">Transmembrane</keyword>
<feature type="region of interest" description="Disordered" evidence="6">
    <location>
        <begin position="1"/>
        <end position="45"/>
    </location>
</feature>
<dbReference type="InterPro" id="IPR036259">
    <property type="entry name" value="MFS_trans_sf"/>
</dbReference>
<sequence length="564" mass="58976">MNTTPNAAKTGPSDFQPPAFSESSSLTTADQSQLPTDGPTNAPEEMCVLDSSKEEEEYPSGLRMLAIVTAAAVSIFLSSLDMTIVATAIPRITDEFQSLDDVGWYGSAFFLTLASFQSTWGKIFKYFSLKGGVLTAVAVFELGSLICAVAPNIIALIVGRAIAGLGACGIISGSYTIVAFAVPPHKRPAYAGILGATYGVASVIGPLLGGVFTDRLTWRWCFYINLPIGGFAAAIITLFFKTPKAARAAPASLKEKLLQMDMLGTFTVLGAVVCYLLALQYGGVTKPWNSSVVIGLLVGFVLLVITFVTVEWRMGERGIVPPRLLRQRTVGVLAGFIFCLAGGFFLLVYYVPIYFQSIFNLSAAQSGVDNLPLIVALSVFTVLSGHFVSMIGHHVPFLVGGACLGAVGSGLLYTLDINTSTGKWIAYQVVAGIGMGVAIQIPVAAAPAMLPMDDLAPATATILFFQMIGAAGFVSAAQSIFTNVLINRLAITAPSVDPAQVIATGASDLHQVFSADVLPGVLRAYMDGLKAAYALAAGALSVASMLSVFVEWTSIKGAVAAGAA</sequence>
<evidence type="ECO:0000256" key="6">
    <source>
        <dbReference type="SAM" id="MobiDB-lite"/>
    </source>
</evidence>
<dbReference type="FunFam" id="1.20.1720.10:FF:000012">
    <property type="entry name" value="MFS toxin efflux pump (AflT)"/>
    <property type="match status" value="1"/>
</dbReference>
<dbReference type="GO" id="GO:0005886">
    <property type="term" value="C:plasma membrane"/>
    <property type="evidence" value="ECO:0007669"/>
    <property type="project" value="TreeGrafter"/>
</dbReference>
<feature type="transmembrane region" description="Helical" evidence="7">
    <location>
        <begin position="189"/>
        <end position="208"/>
    </location>
</feature>
<feature type="transmembrane region" description="Helical" evidence="7">
    <location>
        <begin position="462"/>
        <end position="481"/>
    </location>
</feature>
<dbReference type="GO" id="GO:0022857">
    <property type="term" value="F:transmembrane transporter activity"/>
    <property type="evidence" value="ECO:0007669"/>
    <property type="project" value="InterPro"/>
</dbReference>
<keyword evidence="10" id="KW-1185">Reference proteome</keyword>
<feature type="transmembrane region" description="Helical" evidence="7">
    <location>
        <begin position="161"/>
        <end position="182"/>
    </location>
</feature>
<evidence type="ECO:0000256" key="2">
    <source>
        <dbReference type="ARBA" id="ARBA00022448"/>
    </source>
</evidence>
<comment type="subcellular location">
    <subcellularLocation>
        <location evidence="1">Membrane</location>
        <topology evidence="1">Multi-pass membrane protein</topology>
    </subcellularLocation>
</comment>
<dbReference type="EMBL" id="KV417268">
    <property type="protein sequence ID" value="KZP00729.1"/>
    <property type="molecule type" value="Genomic_DNA"/>
</dbReference>
<evidence type="ECO:0000313" key="10">
    <source>
        <dbReference type="Proteomes" id="UP000076738"/>
    </source>
</evidence>
<keyword evidence="5 7" id="KW-0472">Membrane</keyword>
<dbReference type="InterPro" id="IPR020846">
    <property type="entry name" value="MFS_dom"/>
</dbReference>
<dbReference type="Proteomes" id="UP000076738">
    <property type="component" value="Unassembled WGS sequence"/>
</dbReference>
<protein>
    <submittedName>
        <fullName evidence="9">MFS general substrate transporter</fullName>
    </submittedName>
</protein>
<keyword evidence="4 7" id="KW-1133">Transmembrane helix</keyword>
<evidence type="ECO:0000256" key="3">
    <source>
        <dbReference type="ARBA" id="ARBA00022692"/>
    </source>
</evidence>
<dbReference type="CDD" id="cd17502">
    <property type="entry name" value="MFS_Azr1_MDR_like"/>
    <property type="match status" value="1"/>
</dbReference>
<keyword evidence="2" id="KW-0813">Transport</keyword>
<dbReference type="Gene3D" id="1.20.1250.20">
    <property type="entry name" value="MFS general substrate transporter like domains"/>
    <property type="match status" value="1"/>
</dbReference>
<evidence type="ECO:0000256" key="5">
    <source>
        <dbReference type="ARBA" id="ARBA00023136"/>
    </source>
</evidence>
<feature type="transmembrane region" description="Helical" evidence="7">
    <location>
        <begin position="531"/>
        <end position="550"/>
    </location>
</feature>
<evidence type="ECO:0000259" key="8">
    <source>
        <dbReference type="PROSITE" id="PS50850"/>
    </source>
</evidence>
<feature type="domain" description="Major facilitator superfamily (MFS) profile" evidence="8">
    <location>
        <begin position="67"/>
        <end position="555"/>
    </location>
</feature>
<dbReference type="OrthoDB" id="10021397at2759"/>
<accession>A0A167RAX0</accession>
<dbReference type="SUPFAM" id="SSF103473">
    <property type="entry name" value="MFS general substrate transporter"/>
    <property type="match status" value="2"/>
</dbReference>
<reference evidence="9 10" key="1">
    <citation type="journal article" date="2016" name="Mol. Biol. Evol.">
        <title>Comparative Genomics of Early-Diverging Mushroom-Forming Fungi Provides Insights into the Origins of Lignocellulose Decay Capabilities.</title>
        <authorList>
            <person name="Nagy L.G."/>
            <person name="Riley R."/>
            <person name="Tritt A."/>
            <person name="Adam C."/>
            <person name="Daum C."/>
            <person name="Floudas D."/>
            <person name="Sun H."/>
            <person name="Yadav J.S."/>
            <person name="Pangilinan J."/>
            <person name="Larsson K.H."/>
            <person name="Matsuura K."/>
            <person name="Barry K."/>
            <person name="Labutti K."/>
            <person name="Kuo R."/>
            <person name="Ohm R.A."/>
            <person name="Bhattacharya S.S."/>
            <person name="Shirouzu T."/>
            <person name="Yoshinaga Y."/>
            <person name="Martin F.M."/>
            <person name="Grigoriev I.V."/>
            <person name="Hibbett D.S."/>
        </authorList>
    </citation>
    <scope>NUCLEOTIDE SEQUENCE [LARGE SCALE GENOMIC DNA]</scope>
    <source>
        <strain evidence="9 10">TUFC12733</strain>
    </source>
</reference>
<feature type="transmembrane region" description="Helical" evidence="7">
    <location>
        <begin position="395"/>
        <end position="413"/>
    </location>
</feature>
<feature type="transmembrane region" description="Helical" evidence="7">
    <location>
        <begin position="102"/>
        <end position="120"/>
    </location>
</feature>
<proteinExistence type="predicted"/>
<dbReference type="PANTHER" id="PTHR23501:SF177">
    <property type="entry name" value="MAJOR FACILITATOR SUPERFAMILY (MFS) PROFILE DOMAIN-CONTAINING PROTEIN-RELATED"/>
    <property type="match status" value="1"/>
</dbReference>
<dbReference type="PROSITE" id="PS50850">
    <property type="entry name" value="MFS"/>
    <property type="match status" value="1"/>
</dbReference>
<feature type="transmembrane region" description="Helical" evidence="7">
    <location>
        <begin position="261"/>
        <end position="282"/>
    </location>
</feature>
<feature type="transmembrane region" description="Helical" evidence="7">
    <location>
        <begin position="132"/>
        <end position="155"/>
    </location>
</feature>
<feature type="transmembrane region" description="Helical" evidence="7">
    <location>
        <begin position="288"/>
        <end position="310"/>
    </location>
</feature>
<dbReference type="FunFam" id="1.20.1250.20:FF:000196">
    <property type="entry name" value="MFS toxin efflux pump (AflT)"/>
    <property type="match status" value="1"/>
</dbReference>
<organism evidence="9 10">
    <name type="scientific">Calocera viscosa (strain TUFC12733)</name>
    <dbReference type="NCBI Taxonomy" id="1330018"/>
    <lineage>
        <taxon>Eukaryota</taxon>
        <taxon>Fungi</taxon>
        <taxon>Dikarya</taxon>
        <taxon>Basidiomycota</taxon>
        <taxon>Agaricomycotina</taxon>
        <taxon>Dacrymycetes</taxon>
        <taxon>Dacrymycetales</taxon>
        <taxon>Dacrymycetaceae</taxon>
        <taxon>Calocera</taxon>
    </lineage>
</organism>
<gene>
    <name evidence="9" type="ORF">CALVIDRAFT_594919</name>
</gene>
<feature type="transmembrane region" description="Helical" evidence="7">
    <location>
        <begin position="65"/>
        <end position="90"/>
    </location>
</feature>
<name>A0A167RAX0_CALVF</name>
<dbReference type="InterPro" id="IPR011701">
    <property type="entry name" value="MFS"/>
</dbReference>
<dbReference type="Gene3D" id="1.20.1720.10">
    <property type="entry name" value="Multidrug resistance protein D"/>
    <property type="match status" value="1"/>
</dbReference>
<evidence type="ECO:0000256" key="4">
    <source>
        <dbReference type="ARBA" id="ARBA00022989"/>
    </source>
</evidence>
<evidence type="ECO:0000313" key="9">
    <source>
        <dbReference type="EMBL" id="KZP00729.1"/>
    </source>
</evidence>
<dbReference type="AlphaFoldDB" id="A0A167RAX0"/>
<feature type="transmembrane region" description="Helical" evidence="7">
    <location>
        <begin position="330"/>
        <end position="351"/>
    </location>
</feature>
<dbReference type="Pfam" id="PF07690">
    <property type="entry name" value="MFS_1"/>
    <property type="match status" value="1"/>
</dbReference>